<dbReference type="Pfam" id="PF08372">
    <property type="entry name" value="PRT_C"/>
    <property type="match status" value="1"/>
</dbReference>
<dbReference type="GO" id="GO:0009911">
    <property type="term" value="P:positive regulation of flower development"/>
    <property type="evidence" value="ECO:0007669"/>
    <property type="project" value="EnsemblPlants"/>
</dbReference>
<dbReference type="SMART" id="SM00239">
    <property type="entry name" value="C2"/>
    <property type="match status" value="4"/>
</dbReference>
<feature type="transmembrane region" description="Helical" evidence="9">
    <location>
        <begin position="854"/>
        <end position="880"/>
    </location>
</feature>
<dbReference type="PROSITE" id="PS50004">
    <property type="entry name" value="C2"/>
    <property type="match status" value="4"/>
</dbReference>
<evidence type="ECO:0000256" key="2">
    <source>
        <dbReference type="ARBA" id="ARBA00007923"/>
    </source>
</evidence>
<proteinExistence type="inferred from homology"/>
<keyword evidence="5" id="KW-0106">Calcium</keyword>
<dbReference type="FunFam" id="2.60.40.150:FF:000128">
    <property type="entry name" value="C2 domain-containing protein"/>
    <property type="match status" value="1"/>
</dbReference>
<dbReference type="PANTHER" id="PTHR31425">
    <property type="entry name" value="PHOSPHORIBOSYLANTHRANILATE TRANSFERASE ISOFORM 1"/>
    <property type="match status" value="1"/>
</dbReference>
<dbReference type="Gramene" id="Jr08_00360_p1">
    <property type="protein sequence ID" value="cds.Jr08_00360_p1"/>
    <property type="gene ID" value="Jr08_00360"/>
</dbReference>
<evidence type="ECO:0000256" key="1">
    <source>
        <dbReference type="ARBA" id="ARBA00004141"/>
    </source>
</evidence>
<dbReference type="GO" id="GO:0005829">
    <property type="term" value="C:cytosol"/>
    <property type="evidence" value="ECO:0007669"/>
    <property type="project" value="EnsemblPlants"/>
</dbReference>
<gene>
    <name evidence="11" type="primary">LOC109000975</name>
</gene>
<evidence type="ECO:0000313" key="11">
    <source>
        <dbReference type="RefSeq" id="XP_018833610.1"/>
    </source>
</evidence>
<dbReference type="Proteomes" id="UP000235220">
    <property type="component" value="Chromosome 8"/>
</dbReference>
<dbReference type="OrthoDB" id="67700at2759"/>
<keyword evidence="4" id="KW-0677">Repeat</keyword>
<evidence type="ECO:0000256" key="4">
    <source>
        <dbReference type="ARBA" id="ARBA00022737"/>
    </source>
</evidence>
<sequence>MTKLVVEVHDASDLMPKDGQGSASPFVEVDFDEKRQRTQTKHNDLNPCWNENLLFNLNNPRDLPNKTIDVVVYHDGTGGHHKNFLGRLRIYGVSVPFTESEAAVQRYPLDKRGLFSHIKGDISLRIYLIHDPSSANYTPPPQATGVEVDKDTPLQEININKLEEQQEESRVYEEKKKKKKKEKEVRTFHSVGTGTGGPAPPPQPSMFSGFGFESGHMKEKAAAVETRTDFARAAAGPASVMHMQAFPMRQNPEFALRETSPPLAARLRYRGGDKTMSTYDLVEQMHYLYVNVVKARDLPVMDITGSLDPYVEVKLGNYKGVTKQLEKNQNPVWNQFFAFSKDRLQSNLLEVTLKDKDTITKDDFVGRISFDLQEVPLRLPPDSPLAPQWYKLEDKKGSKVQTGEIMLAVWMGTQADECFPEAWLSDAHNISHANLSDTRSKVYFSPRLFYLRVHVIGAQDLITSERDRAPQSFVKVQIGNQIRFTAPSMKPVANNPIWDDTLWLVVSDPLEDLIIISVEDRVAPGKDEILGRAIIPLREVPKRITETARLPDARWYNLHKPSVAAEEETERKKEKFSSKIHVGLCVDAVYHVLDEATHFSSDLQPSFMMHLRKPSIGILELGILSAQNLRPMKGKDGGTTDAYCVAKYGNKWIRTRTLLNTLAPRWNEQYTWEVYDPCTVITISVFDNWHVNGSRDDGARDQRIGKVRIRLSTLEADRIYTHFYPLLVLQPSGLKNHGELQLALRFTCTAWVNMVAQYGRPLLPKMHYIQPIPIRYIESLRYQATHIVAARLGRAEPPLRREAVEYMLDVDYNMWSLRRSKANFFRIMALISGFTAVCKWFQDICHWRNPITTCLMHFVFLLLVCYPELILPTIFLYLFVIGIRNYRFRQRDPPHMDARLSRAEFSSQDELDEEFDTFPTNRNPDIVRLRYDRLRSVAGRVQAVVGDLATQGERALAILSWRDARATAIFIIFSLIWAVIIYITPFQVVAVLVGLYLLRHPRFRGKLPSVPVNFFKRLPSKSEMLL</sequence>
<keyword evidence="3 9" id="KW-0812">Transmembrane</keyword>
<evidence type="ECO:0000256" key="9">
    <source>
        <dbReference type="SAM" id="Phobius"/>
    </source>
</evidence>
<dbReference type="CDD" id="cd08379">
    <property type="entry name" value="C2D_MCTP_PRT_plant"/>
    <property type="match status" value="1"/>
</dbReference>
<dbReference type="AlphaFoldDB" id="A0A2I4FPM4"/>
<feature type="compositionally biased region" description="Basic and acidic residues" evidence="8">
    <location>
        <begin position="163"/>
        <end position="175"/>
    </location>
</feature>
<dbReference type="Gene3D" id="2.60.40.150">
    <property type="entry name" value="C2 domain"/>
    <property type="match status" value="4"/>
</dbReference>
<dbReference type="GO" id="GO:0009511">
    <property type="term" value="C:plasmodesmatal endoplasmic reticulum"/>
    <property type="evidence" value="ECO:0007669"/>
    <property type="project" value="EnsemblPlants"/>
</dbReference>
<evidence type="ECO:0000256" key="6">
    <source>
        <dbReference type="ARBA" id="ARBA00022989"/>
    </source>
</evidence>
<evidence type="ECO:0000313" key="10">
    <source>
        <dbReference type="Proteomes" id="UP000235220"/>
    </source>
</evidence>
<dbReference type="SUPFAM" id="SSF49562">
    <property type="entry name" value="C2 domain (Calcium/lipid-binding domain, CaLB)"/>
    <property type="match status" value="4"/>
</dbReference>
<name>A0A2I4FPM4_JUGRE</name>
<dbReference type="InterPro" id="IPR047259">
    <property type="entry name" value="QUIRKY-like"/>
</dbReference>
<evidence type="ECO:0000256" key="3">
    <source>
        <dbReference type="ARBA" id="ARBA00022692"/>
    </source>
</evidence>
<dbReference type="InterPro" id="IPR013583">
    <property type="entry name" value="MCTP_C"/>
</dbReference>
<dbReference type="GO" id="GO:0009663">
    <property type="term" value="P:plasmodesma organization"/>
    <property type="evidence" value="ECO:0007669"/>
    <property type="project" value="EnsemblPlants"/>
</dbReference>
<comment type="similarity">
    <text evidence="2">Belongs to the MCTP family.</text>
</comment>
<dbReference type="InterPro" id="IPR047257">
    <property type="entry name" value="C2B_MCTP_PRT_plant"/>
</dbReference>
<dbReference type="KEGG" id="jre:109000975"/>
<keyword evidence="6 9" id="KW-1133">Transmembrane helix</keyword>
<evidence type="ECO:0000256" key="5">
    <source>
        <dbReference type="ARBA" id="ARBA00022837"/>
    </source>
</evidence>
<organism evidence="10 11">
    <name type="scientific">Juglans regia</name>
    <name type="common">English walnut</name>
    <dbReference type="NCBI Taxonomy" id="51240"/>
    <lineage>
        <taxon>Eukaryota</taxon>
        <taxon>Viridiplantae</taxon>
        <taxon>Streptophyta</taxon>
        <taxon>Embryophyta</taxon>
        <taxon>Tracheophyta</taxon>
        <taxon>Spermatophyta</taxon>
        <taxon>Magnoliopsida</taxon>
        <taxon>eudicotyledons</taxon>
        <taxon>Gunneridae</taxon>
        <taxon>Pentapetalae</taxon>
        <taxon>rosids</taxon>
        <taxon>fabids</taxon>
        <taxon>Fagales</taxon>
        <taxon>Juglandaceae</taxon>
        <taxon>Juglans</taxon>
    </lineage>
</organism>
<dbReference type="GO" id="GO:0048574">
    <property type="term" value="P:long-day photoperiodism, flowering"/>
    <property type="evidence" value="ECO:0007669"/>
    <property type="project" value="EnsemblPlants"/>
</dbReference>
<dbReference type="InterPro" id="IPR000008">
    <property type="entry name" value="C2_dom"/>
</dbReference>
<accession>A0A2I4FPM4</accession>
<dbReference type="FunCoup" id="A0A2I4FPM4">
    <property type="interactions" value="351"/>
</dbReference>
<dbReference type="RefSeq" id="XP_018833610.1">
    <property type="nucleotide sequence ID" value="XM_018978065.2"/>
</dbReference>
<dbReference type="InterPro" id="IPR047255">
    <property type="entry name" value="C2D_MCTP_PRT_plant"/>
</dbReference>
<dbReference type="CDD" id="cd04019">
    <property type="entry name" value="C2C_MCTP_PRT_plant"/>
    <property type="match status" value="1"/>
</dbReference>
<dbReference type="FunFam" id="2.60.40.150:FF:000090">
    <property type="entry name" value="C2 domain-containing protein"/>
    <property type="match status" value="1"/>
</dbReference>
<feature type="transmembrane region" description="Helical" evidence="9">
    <location>
        <begin position="969"/>
        <end position="998"/>
    </location>
</feature>
<dbReference type="InterPro" id="IPR035892">
    <property type="entry name" value="C2_domain_sf"/>
</dbReference>
<dbReference type="InterPro" id="IPR047258">
    <property type="entry name" value="C2C_MCTP_PRT_plant"/>
</dbReference>
<dbReference type="STRING" id="51240.A0A2I4FPM4"/>
<dbReference type="GeneID" id="109000975"/>
<evidence type="ECO:0000256" key="8">
    <source>
        <dbReference type="SAM" id="MobiDB-lite"/>
    </source>
</evidence>
<keyword evidence="10" id="KW-1185">Reference proteome</keyword>
<dbReference type="CDD" id="cd08378">
    <property type="entry name" value="C2B_MCTP_PRT_plant"/>
    <property type="match status" value="1"/>
</dbReference>
<dbReference type="Pfam" id="PF00168">
    <property type="entry name" value="C2"/>
    <property type="match status" value="4"/>
</dbReference>
<comment type="subcellular location">
    <subcellularLocation>
        <location evidence="1">Membrane</location>
        <topology evidence="1">Multi-pass membrane protein</topology>
    </subcellularLocation>
</comment>
<keyword evidence="7 9" id="KW-0472">Membrane</keyword>
<feature type="region of interest" description="Disordered" evidence="8">
    <location>
        <begin position="163"/>
        <end position="203"/>
    </location>
</feature>
<dbReference type="PANTHER" id="PTHR31425:SF22">
    <property type="entry name" value="MULTIPLE C2 DOMAIN AND TRANSMEMBRANE REGION PROTEIN 6"/>
    <property type="match status" value="1"/>
</dbReference>
<evidence type="ECO:0000256" key="7">
    <source>
        <dbReference type="ARBA" id="ARBA00023136"/>
    </source>
</evidence>
<protein>
    <submittedName>
        <fullName evidence="11">FT-interacting protein 7</fullName>
    </submittedName>
</protein>
<reference evidence="11" key="1">
    <citation type="submission" date="2025-08" db="UniProtKB">
        <authorList>
            <consortium name="RefSeq"/>
        </authorList>
    </citation>
    <scope>IDENTIFICATION</scope>
    <source>
        <tissue evidence="11">Leaves</tissue>
    </source>
</reference>